<feature type="non-terminal residue" evidence="2">
    <location>
        <position position="1"/>
    </location>
</feature>
<reference evidence="2 3" key="1">
    <citation type="submission" date="2024-05" db="EMBL/GenBank/DDBJ databases">
        <title>De novo assembly of an allotetraploid wild potato.</title>
        <authorList>
            <person name="Hosaka A.J."/>
        </authorList>
    </citation>
    <scope>NUCLEOTIDE SEQUENCE [LARGE SCALE GENOMIC DNA]</scope>
    <source>
        <tissue evidence="2">Young leaves</tissue>
    </source>
</reference>
<protein>
    <submittedName>
        <fullName evidence="2">Uncharacterized protein</fullName>
    </submittedName>
</protein>
<gene>
    <name evidence="2" type="ORF">AABB24_034799</name>
</gene>
<evidence type="ECO:0000313" key="3">
    <source>
        <dbReference type="Proteomes" id="UP001627284"/>
    </source>
</evidence>
<proteinExistence type="predicted"/>
<keyword evidence="3" id="KW-1185">Reference proteome</keyword>
<sequence>AAPKRPSTFFSSRNNNLHQTTPPPHVLLPFLTCFLHPLAAETRRNQQPLTSRPVATDPWSLHPDFMGFPLKSRAKNSFSPSLGFSKSCFGVQVAAHSCSSRPSLAAPIKVTSLLLLLQYR</sequence>
<comment type="caution">
    <text evidence="2">The sequence shown here is derived from an EMBL/GenBank/DDBJ whole genome shotgun (WGS) entry which is preliminary data.</text>
</comment>
<name>A0ABD2RHD1_9SOLN</name>
<feature type="compositionally biased region" description="Polar residues" evidence="1">
    <location>
        <begin position="8"/>
        <end position="20"/>
    </location>
</feature>
<dbReference type="EMBL" id="JBJKTR010000020">
    <property type="protein sequence ID" value="KAL3331170.1"/>
    <property type="molecule type" value="Genomic_DNA"/>
</dbReference>
<feature type="region of interest" description="Disordered" evidence="1">
    <location>
        <begin position="1"/>
        <end position="22"/>
    </location>
</feature>
<evidence type="ECO:0000313" key="2">
    <source>
        <dbReference type="EMBL" id="KAL3331170.1"/>
    </source>
</evidence>
<organism evidence="2 3">
    <name type="scientific">Solanum stoloniferum</name>
    <dbReference type="NCBI Taxonomy" id="62892"/>
    <lineage>
        <taxon>Eukaryota</taxon>
        <taxon>Viridiplantae</taxon>
        <taxon>Streptophyta</taxon>
        <taxon>Embryophyta</taxon>
        <taxon>Tracheophyta</taxon>
        <taxon>Spermatophyta</taxon>
        <taxon>Magnoliopsida</taxon>
        <taxon>eudicotyledons</taxon>
        <taxon>Gunneridae</taxon>
        <taxon>Pentapetalae</taxon>
        <taxon>asterids</taxon>
        <taxon>lamiids</taxon>
        <taxon>Solanales</taxon>
        <taxon>Solanaceae</taxon>
        <taxon>Solanoideae</taxon>
        <taxon>Solaneae</taxon>
        <taxon>Solanum</taxon>
    </lineage>
</organism>
<accession>A0ABD2RHD1</accession>
<evidence type="ECO:0000256" key="1">
    <source>
        <dbReference type="SAM" id="MobiDB-lite"/>
    </source>
</evidence>
<dbReference type="AlphaFoldDB" id="A0ABD2RHD1"/>
<dbReference type="Proteomes" id="UP001627284">
    <property type="component" value="Unassembled WGS sequence"/>
</dbReference>